<organism evidence="8 9">
    <name type="scientific">Butyrivibrio fibrisolvens</name>
    <dbReference type="NCBI Taxonomy" id="831"/>
    <lineage>
        <taxon>Bacteria</taxon>
        <taxon>Bacillati</taxon>
        <taxon>Bacillota</taxon>
        <taxon>Clostridia</taxon>
        <taxon>Lachnospirales</taxon>
        <taxon>Lachnospiraceae</taxon>
        <taxon>Butyrivibrio</taxon>
    </lineage>
</organism>
<feature type="active site" description="Tele-phosphohistidine intermediate" evidence="5">
    <location>
        <position position="8"/>
    </location>
</feature>
<gene>
    <name evidence="8" type="ORF">SAMN04487884_104217</name>
</gene>
<evidence type="ECO:0000256" key="1">
    <source>
        <dbReference type="ARBA" id="ARBA00006717"/>
    </source>
</evidence>
<dbReference type="PIRSF" id="PIRSF000709">
    <property type="entry name" value="6PFK_2-Ptase"/>
    <property type="match status" value="1"/>
</dbReference>
<feature type="site" description="Transition state stabilizer" evidence="7">
    <location>
        <position position="155"/>
    </location>
</feature>
<feature type="binding site" evidence="6">
    <location>
        <begin position="24"/>
        <end position="25"/>
    </location>
    <ligand>
        <name>substrate</name>
    </ligand>
</feature>
<feature type="binding site" evidence="6">
    <location>
        <begin position="7"/>
        <end position="14"/>
    </location>
    <ligand>
        <name>substrate</name>
    </ligand>
</feature>
<evidence type="ECO:0000256" key="3">
    <source>
        <dbReference type="ARBA" id="ARBA00023152"/>
    </source>
</evidence>
<evidence type="ECO:0000256" key="5">
    <source>
        <dbReference type="PIRSR" id="PIRSR613078-1"/>
    </source>
</evidence>
<evidence type="ECO:0000256" key="2">
    <source>
        <dbReference type="ARBA" id="ARBA00012028"/>
    </source>
</evidence>
<reference evidence="8 9" key="1">
    <citation type="submission" date="2016-10" db="EMBL/GenBank/DDBJ databases">
        <authorList>
            <person name="de Groot N.N."/>
        </authorList>
    </citation>
    <scope>NUCLEOTIDE SEQUENCE [LARGE SCALE GENOMIC DNA]</scope>
    <source>
        <strain evidence="8 9">AR40</strain>
    </source>
</reference>
<dbReference type="SUPFAM" id="SSF53254">
    <property type="entry name" value="Phosphoglycerate mutase-like"/>
    <property type="match status" value="1"/>
</dbReference>
<evidence type="ECO:0000256" key="7">
    <source>
        <dbReference type="PIRSR" id="PIRSR613078-3"/>
    </source>
</evidence>
<dbReference type="PROSITE" id="PS00175">
    <property type="entry name" value="PG_MUTASE"/>
    <property type="match status" value="1"/>
</dbReference>
<sequence>MELVLIRHGESIGNALRGESAVYTGRWDCDLTERGYQQAKSLIGNPLLENIDAWYSSNLIRTIETAKTITDRDIIVDKRLQERSLGEFEGLTIESVKKDPRYIKYFTDPEFMQFRNSFTVKAPGGESYGDVCERVKLFLQELACKDYKKVAIVTHHCVIRCIVKILNNLSEDETLSFKVNNCEPISVQLGVDSLQ</sequence>
<proteinExistence type="inferred from homology"/>
<dbReference type="Proteomes" id="UP000182584">
    <property type="component" value="Unassembled WGS sequence"/>
</dbReference>
<dbReference type="SMART" id="SM00855">
    <property type="entry name" value="PGAM"/>
    <property type="match status" value="1"/>
</dbReference>
<dbReference type="PANTHER" id="PTHR11931">
    <property type="entry name" value="PHOSPHOGLYCERATE MUTASE"/>
    <property type="match status" value="1"/>
</dbReference>
<keyword evidence="3" id="KW-0324">Glycolysis</keyword>
<name>A0A1H9NJG8_BUTFI</name>
<dbReference type="AlphaFoldDB" id="A0A1H9NJG8"/>
<dbReference type="CDD" id="cd07067">
    <property type="entry name" value="HP_PGM_like"/>
    <property type="match status" value="1"/>
</dbReference>
<dbReference type="Pfam" id="PF00300">
    <property type="entry name" value="His_Phos_1"/>
    <property type="match status" value="1"/>
</dbReference>
<dbReference type="eggNOG" id="COG0406">
    <property type="taxonomic scope" value="Bacteria"/>
</dbReference>
<evidence type="ECO:0000313" key="8">
    <source>
        <dbReference type="EMBL" id="SER36078.1"/>
    </source>
</evidence>
<dbReference type="EC" id="5.4.2.11" evidence="2"/>
<protein>
    <recommendedName>
        <fullName evidence="2">phosphoglycerate mutase (2,3-diphosphoglycerate-dependent)</fullName>
        <ecNumber evidence="2">5.4.2.11</ecNumber>
    </recommendedName>
</protein>
<dbReference type="GO" id="GO:0004619">
    <property type="term" value="F:phosphoglycerate mutase activity"/>
    <property type="evidence" value="ECO:0007669"/>
    <property type="project" value="UniProtKB-EC"/>
</dbReference>
<dbReference type="EMBL" id="FOGJ01000004">
    <property type="protein sequence ID" value="SER36078.1"/>
    <property type="molecule type" value="Genomic_DNA"/>
</dbReference>
<feature type="binding site" evidence="6">
    <location>
        <position position="61"/>
    </location>
    <ligand>
        <name>substrate</name>
    </ligand>
</feature>
<comment type="similarity">
    <text evidence="1">Belongs to the phosphoglycerate mutase family. BPG-dependent PGAM subfamily.</text>
</comment>
<accession>A0A1H9NJG8</accession>
<dbReference type="InterPro" id="IPR013078">
    <property type="entry name" value="His_Pase_superF_clade-1"/>
</dbReference>
<dbReference type="InterPro" id="IPR029033">
    <property type="entry name" value="His_PPase_superfam"/>
</dbReference>
<feature type="active site" description="Proton donor/acceptor" evidence="5">
    <location>
        <position position="82"/>
    </location>
</feature>
<keyword evidence="4" id="KW-0413">Isomerase</keyword>
<dbReference type="InterPro" id="IPR001345">
    <property type="entry name" value="PG/BPGM_mutase_AS"/>
</dbReference>
<dbReference type="RefSeq" id="WP_074754742.1">
    <property type="nucleotide sequence ID" value="NZ_FOGJ01000004.1"/>
</dbReference>
<evidence type="ECO:0000256" key="6">
    <source>
        <dbReference type="PIRSR" id="PIRSR613078-2"/>
    </source>
</evidence>
<evidence type="ECO:0000256" key="4">
    <source>
        <dbReference type="ARBA" id="ARBA00023235"/>
    </source>
</evidence>
<dbReference type="GO" id="GO:0006096">
    <property type="term" value="P:glycolytic process"/>
    <property type="evidence" value="ECO:0007669"/>
    <property type="project" value="UniProtKB-KW"/>
</dbReference>
<dbReference type="Gene3D" id="3.40.50.1240">
    <property type="entry name" value="Phosphoglycerate mutase-like"/>
    <property type="match status" value="1"/>
</dbReference>
<dbReference type="InterPro" id="IPR005952">
    <property type="entry name" value="Phosphogly_mut1"/>
</dbReference>
<evidence type="ECO:0000313" key="9">
    <source>
        <dbReference type="Proteomes" id="UP000182584"/>
    </source>
</evidence>